<evidence type="ECO:0000313" key="2">
    <source>
        <dbReference type="EMBL" id="SBO96719.1"/>
    </source>
</evidence>
<dbReference type="EMBL" id="LT559118">
    <property type="protein sequence ID" value="SBO96719.1"/>
    <property type="molecule type" value="Genomic_DNA"/>
</dbReference>
<dbReference type="AlphaFoldDB" id="A0A1M4ECW5"/>
<organism evidence="2">
    <name type="scientific">Nonomuraea gerenzanensis</name>
    <dbReference type="NCBI Taxonomy" id="93944"/>
    <lineage>
        <taxon>Bacteria</taxon>
        <taxon>Bacillati</taxon>
        <taxon>Actinomycetota</taxon>
        <taxon>Actinomycetes</taxon>
        <taxon>Streptosporangiales</taxon>
        <taxon>Streptosporangiaceae</taxon>
        <taxon>Nonomuraea</taxon>
    </lineage>
</organism>
<accession>A0A1M4ECW5</accession>
<feature type="compositionally biased region" description="Low complexity" evidence="1">
    <location>
        <begin position="97"/>
        <end position="108"/>
    </location>
</feature>
<sequence>MSPAYGAYSLTGLDPDRIRPTGKLSLLGGVIDVGDRDDRRTWVVFRLTSCDYEPAMPMETSRRYRSCVPRQRVKFTFEHEDVSELEAKVCWTPSPAPASSRSTGTGRRSPPKALTGARLRVGD</sequence>
<reference evidence="2" key="1">
    <citation type="submission" date="2016-04" db="EMBL/GenBank/DDBJ databases">
        <authorList>
            <person name="Evans L.H."/>
            <person name="Alamgir A."/>
            <person name="Owens N."/>
            <person name="Weber N.D."/>
            <person name="Virtaneva K."/>
            <person name="Barbian K."/>
            <person name="Babar A."/>
            <person name="Rosenke K."/>
        </authorList>
    </citation>
    <scope>NUCLEOTIDE SEQUENCE</scope>
    <source>
        <strain evidence="2">Nono1</strain>
    </source>
</reference>
<name>A0A1M4ECW5_9ACTN</name>
<feature type="region of interest" description="Disordered" evidence="1">
    <location>
        <begin position="92"/>
        <end position="123"/>
    </location>
</feature>
<gene>
    <name evidence="2" type="ORF">BN4615_P6235</name>
</gene>
<dbReference type="RefSeq" id="WP_225265526.1">
    <property type="nucleotide sequence ID" value="NZ_CP084058.1"/>
</dbReference>
<evidence type="ECO:0000256" key="1">
    <source>
        <dbReference type="SAM" id="MobiDB-lite"/>
    </source>
</evidence>
<protein>
    <submittedName>
        <fullName evidence="2">Uncharacterized protein</fullName>
    </submittedName>
</protein>
<proteinExistence type="predicted"/>